<name>A0A2N7X8X3_9BURK</name>
<comment type="caution">
    <text evidence="1">The sequence shown here is derived from an EMBL/GenBank/DDBJ whole genome shotgun (WGS) entry which is preliminary data.</text>
</comment>
<accession>A0A2N7X8X3</accession>
<protein>
    <submittedName>
        <fullName evidence="1">Uncharacterized protein</fullName>
    </submittedName>
</protein>
<reference evidence="1 2" key="1">
    <citation type="submission" date="2018-01" db="EMBL/GenBank/DDBJ databases">
        <title>Whole genome analyses suggest that Burkholderia sensu lato contains two further novel genera in the rhizoxinica-symbiotica group Mycetohabitans gen. nov., and Trinickia gen. nov.: implications for the evolution of diazotrophy and nodulation in the Burkholderiaceae.</title>
        <authorList>
            <person name="Estrada-de los Santos P."/>
            <person name="Palmer M."/>
            <person name="Chavez-Ramirez B."/>
            <person name="Beukes C."/>
            <person name="Steenkamp E.T."/>
            <person name="Hirsch A.M."/>
            <person name="Manyaka P."/>
            <person name="Maluk M."/>
            <person name="Lafos M."/>
            <person name="Crook M."/>
            <person name="Gross E."/>
            <person name="Simon M.F."/>
            <person name="Bueno dos Reis Junior F."/>
            <person name="Poole P.S."/>
            <person name="Venter S.N."/>
            <person name="James E.K."/>
        </authorList>
    </citation>
    <scope>NUCLEOTIDE SEQUENCE [LARGE SCALE GENOMIC DNA]</scope>
    <source>
        <strain evidence="1 2">JPY 581</strain>
    </source>
</reference>
<gene>
    <name evidence="1" type="ORF">C0Z20_04405</name>
</gene>
<dbReference type="AlphaFoldDB" id="A0A2N7X8X3"/>
<proteinExistence type="predicted"/>
<dbReference type="Proteomes" id="UP000235777">
    <property type="component" value="Unassembled WGS sequence"/>
</dbReference>
<organism evidence="1 2">
    <name type="scientific">Trinickia symbiotica</name>
    <dbReference type="NCBI Taxonomy" id="863227"/>
    <lineage>
        <taxon>Bacteria</taxon>
        <taxon>Pseudomonadati</taxon>
        <taxon>Pseudomonadota</taxon>
        <taxon>Betaproteobacteria</taxon>
        <taxon>Burkholderiales</taxon>
        <taxon>Burkholderiaceae</taxon>
        <taxon>Trinickia</taxon>
    </lineage>
</organism>
<evidence type="ECO:0000313" key="2">
    <source>
        <dbReference type="Proteomes" id="UP000235777"/>
    </source>
</evidence>
<sequence>MTIIEGASREQILRNPVICHDQRFRDHISMDLRIQTKTIRFSMADVRQPSVVLLCVSYD</sequence>
<keyword evidence="2" id="KW-1185">Reference proteome</keyword>
<dbReference type="EMBL" id="PNYC01000002">
    <property type="protein sequence ID" value="PMS38050.1"/>
    <property type="molecule type" value="Genomic_DNA"/>
</dbReference>
<evidence type="ECO:0000313" key="1">
    <source>
        <dbReference type="EMBL" id="PMS38050.1"/>
    </source>
</evidence>